<evidence type="ECO:0000313" key="2">
    <source>
        <dbReference type="Proteomes" id="UP000537862"/>
    </source>
</evidence>
<protein>
    <submittedName>
        <fullName evidence="1">Uncharacterized protein</fullName>
    </submittedName>
</protein>
<proteinExistence type="predicted"/>
<keyword evidence="2" id="KW-1185">Reference proteome</keyword>
<name>A0A849P4H1_9BURK</name>
<accession>A0A849P4H1</accession>
<reference evidence="1 2" key="1">
    <citation type="submission" date="2020-05" db="EMBL/GenBank/DDBJ databases">
        <authorList>
            <person name="Niu N."/>
        </authorList>
    </citation>
    <scope>NUCLEOTIDE SEQUENCE [LARGE SCALE GENOMIC DNA]</scope>
    <source>
        <strain evidence="1 2">3340-03</strain>
    </source>
</reference>
<evidence type="ECO:0000313" key="1">
    <source>
        <dbReference type="EMBL" id="NOL51531.1"/>
    </source>
</evidence>
<comment type="caution">
    <text evidence="1">The sequence shown here is derived from an EMBL/GenBank/DDBJ whole genome shotgun (WGS) entry which is preliminary data.</text>
</comment>
<dbReference type="EMBL" id="JABGBN010000002">
    <property type="protein sequence ID" value="NOL51531.1"/>
    <property type="molecule type" value="Genomic_DNA"/>
</dbReference>
<dbReference type="RefSeq" id="WP_171680199.1">
    <property type="nucleotide sequence ID" value="NZ_JABGBN010000002.1"/>
</dbReference>
<sequence>MFKTDTPIAAASLARGKTTVRTANAKTASPAFVMTALATAVRVNRKTK</sequence>
<dbReference type="Proteomes" id="UP000537862">
    <property type="component" value="Unassembled WGS sequence"/>
</dbReference>
<gene>
    <name evidence="1" type="ORF">HKX39_04990</name>
</gene>
<dbReference type="AlphaFoldDB" id="A0A849P4H1"/>
<organism evidence="1 2">
    <name type="scientific">Pelistega suis</name>
    <dbReference type="NCBI Taxonomy" id="1631957"/>
    <lineage>
        <taxon>Bacteria</taxon>
        <taxon>Pseudomonadati</taxon>
        <taxon>Pseudomonadota</taxon>
        <taxon>Betaproteobacteria</taxon>
        <taxon>Burkholderiales</taxon>
        <taxon>Alcaligenaceae</taxon>
        <taxon>Pelistega</taxon>
    </lineage>
</organism>